<evidence type="ECO:0000313" key="1">
    <source>
        <dbReference type="EMBL" id="KAG6487677.1"/>
    </source>
</evidence>
<sequence length="473" mass="52217">MVLRFDMATDEQQITLTVFVNKTKNCVAFVESDLDFVDALLSFLTLPVGTVVHLLNKQSSLGCFDKLYQGVDQLDMKYLVTATCKSMLTNPVNSSGLKCQKLRINIDEMGELYACIYESCANRKFSYYSSAKCVCGGGMHKAISHDLKQYYVNYEELQGVFVKGDKFAVTDALSIASIEDAMSSDDWGYGDWSNMEERLVKIDRAQVLDILKRSLISDTPLTDVLLQNGEDTAPKLSVPPIGKTGAIKVFDKEKKIYRIKLALTRNKVLYAVSSQDLVDVIFSFLTFPLGTLKKHLGSRFPIGCLNNLYGSAERLASSGYVVAGCEERLLNPKLAPYFNCKDQVIGVEEEQQDVYYACSSCCKLSATSYVCIEHLKGGEAQQQELIDCKGHPGQSESSYGSYCKELMYMISDELVVTPLSLTGAVLLRKEFCEPVKMAELGIGEAEALDLLSVALSSKTALTDAFFARANFGG</sequence>
<dbReference type="Proteomes" id="UP000734854">
    <property type="component" value="Unassembled WGS sequence"/>
</dbReference>
<proteinExistence type="predicted"/>
<organism evidence="1 2">
    <name type="scientific">Zingiber officinale</name>
    <name type="common">Ginger</name>
    <name type="synonym">Amomum zingiber</name>
    <dbReference type="NCBI Taxonomy" id="94328"/>
    <lineage>
        <taxon>Eukaryota</taxon>
        <taxon>Viridiplantae</taxon>
        <taxon>Streptophyta</taxon>
        <taxon>Embryophyta</taxon>
        <taxon>Tracheophyta</taxon>
        <taxon>Spermatophyta</taxon>
        <taxon>Magnoliopsida</taxon>
        <taxon>Liliopsida</taxon>
        <taxon>Zingiberales</taxon>
        <taxon>Zingiberaceae</taxon>
        <taxon>Zingiber</taxon>
    </lineage>
</organism>
<protein>
    <recommendedName>
        <fullName evidence="3">DUF674 family protein</fullName>
    </recommendedName>
</protein>
<dbReference type="Pfam" id="PF05056">
    <property type="entry name" value="DUF674"/>
    <property type="match status" value="1"/>
</dbReference>
<dbReference type="PANTHER" id="PTHR33103:SF27">
    <property type="entry name" value="OS04G0594700 PROTEIN"/>
    <property type="match status" value="1"/>
</dbReference>
<keyword evidence="2" id="KW-1185">Reference proteome</keyword>
<comment type="caution">
    <text evidence="1">The sequence shown here is derived from an EMBL/GenBank/DDBJ whole genome shotgun (WGS) entry which is preliminary data.</text>
</comment>
<dbReference type="InterPro" id="IPR007750">
    <property type="entry name" value="DUF674"/>
</dbReference>
<dbReference type="AlphaFoldDB" id="A0A8J5FGW6"/>
<evidence type="ECO:0000313" key="2">
    <source>
        <dbReference type="Proteomes" id="UP000734854"/>
    </source>
</evidence>
<evidence type="ECO:0008006" key="3">
    <source>
        <dbReference type="Google" id="ProtNLM"/>
    </source>
</evidence>
<gene>
    <name evidence="1" type="ORF">ZIOFF_056268</name>
</gene>
<dbReference type="EMBL" id="JACMSC010000015">
    <property type="protein sequence ID" value="KAG6487677.1"/>
    <property type="molecule type" value="Genomic_DNA"/>
</dbReference>
<reference evidence="1 2" key="1">
    <citation type="submission" date="2020-08" db="EMBL/GenBank/DDBJ databases">
        <title>Plant Genome Project.</title>
        <authorList>
            <person name="Zhang R.-G."/>
        </authorList>
    </citation>
    <scope>NUCLEOTIDE SEQUENCE [LARGE SCALE GENOMIC DNA]</scope>
    <source>
        <tissue evidence="1">Rhizome</tissue>
    </source>
</reference>
<name>A0A8J5FGW6_ZINOF</name>
<dbReference type="PANTHER" id="PTHR33103">
    <property type="entry name" value="OS01G0153900 PROTEIN"/>
    <property type="match status" value="1"/>
</dbReference>
<accession>A0A8J5FGW6</accession>